<dbReference type="GO" id="GO:0015074">
    <property type="term" value="P:DNA integration"/>
    <property type="evidence" value="ECO:0007669"/>
    <property type="project" value="InterPro"/>
</dbReference>
<name>E3RI20_PYRTT</name>
<feature type="region of interest" description="Disordered" evidence="2">
    <location>
        <begin position="208"/>
        <end position="239"/>
    </location>
</feature>
<organism evidence="5">
    <name type="scientific">Pyrenophora teres f. teres (strain 0-1)</name>
    <name type="common">Barley net blotch fungus</name>
    <name type="synonym">Drechslera teres f. teres</name>
    <dbReference type="NCBI Taxonomy" id="861557"/>
    <lineage>
        <taxon>Eukaryota</taxon>
        <taxon>Fungi</taxon>
        <taxon>Dikarya</taxon>
        <taxon>Ascomycota</taxon>
        <taxon>Pezizomycotina</taxon>
        <taxon>Dothideomycetes</taxon>
        <taxon>Pleosporomycetidae</taxon>
        <taxon>Pleosporales</taxon>
        <taxon>Pleosporineae</taxon>
        <taxon>Pleosporaceae</taxon>
        <taxon>Pyrenophora</taxon>
    </lineage>
</organism>
<feature type="domain" description="Integrase catalytic" evidence="3">
    <location>
        <begin position="1"/>
        <end position="154"/>
    </location>
</feature>
<dbReference type="InterPro" id="IPR036397">
    <property type="entry name" value="RNaseH_sf"/>
</dbReference>
<dbReference type="EMBL" id="GL533204">
    <property type="protein sequence ID" value="EFQ94628.1"/>
    <property type="molecule type" value="Genomic_DNA"/>
</dbReference>
<reference evidence="4 5" key="1">
    <citation type="journal article" date="2010" name="Genome Biol.">
        <title>A first genome assembly of the barley fungal pathogen Pyrenophora teres f. teres.</title>
        <authorList>
            <person name="Ellwood S.R."/>
            <person name="Liu Z."/>
            <person name="Syme R.A."/>
            <person name="Lai Z."/>
            <person name="Hane J.K."/>
            <person name="Keiper F."/>
            <person name="Moffat C.S."/>
            <person name="Oliver R.P."/>
            <person name="Friesen T.L."/>
        </authorList>
    </citation>
    <scope>NUCLEOTIDE SEQUENCE [LARGE SCALE GENOMIC DNA]</scope>
    <source>
        <strain evidence="4 5">0-1</strain>
    </source>
</reference>
<keyword evidence="5" id="KW-1185">Reference proteome</keyword>
<protein>
    <recommendedName>
        <fullName evidence="3">Integrase catalytic domain-containing protein</fullName>
    </recommendedName>
</protein>
<dbReference type="InterPro" id="IPR012337">
    <property type="entry name" value="RNaseH-like_sf"/>
</dbReference>
<dbReference type="AlphaFoldDB" id="E3RI20"/>
<evidence type="ECO:0000313" key="4">
    <source>
        <dbReference type="EMBL" id="EFQ94628.1"/>
    </source>
</evidence>
<keyword evidence="1" id="KW-0694">RNA-binding</keyword>
<dbReference type="InterPro" id="IPR013103">
    <property type="entry name" value="RVT_2"/>
</dbReference>
<sequence>MDTVGPLPTGRLGHKYWLTIVDDATGFTAVTPMIARSEALSAIKRFLKRWETFEKRCRRTRLDKAGGFTSNETLAFFQDKGIAAEFTATDQHQSNGMAEVTNRILEERLHAVLIDSGLDVKYWPDLIGSVAYLRTLTPHIRLNMTPYQAWFGTIPDVAHLRPLGSRCLSYKTGPRNKIGENKGRPCRLLGYDGASVYKIAVRSKLLAGHKRKREASPNQLWKRLRPPQRGETGNDPFFEPLEATSNMITLPSQLAEDTTPPVTSTGEANAPPSTSTTALQDPPAGGDTAPDHIVPAQVLQSHPNLRLLDKASTRSGLQYGLTAIEETEPQNYNEARQSTHWKAWSTAINDEVASLETNRTWDMVPKGSQHALGGKWVFKLKRGPKGEILRHKARWVVRGFEQQEGIDYFETFASVVKPMSYKALFAISAALDLEIHQMDVKTAFLYGDIDTEIFVEPPHGLKDSEGKLCRLRKALYGLKQSPRIWYETLSTFMKEQGFTPLASDPAGAGLDAIAALKSALSARFEMSDLGECHYYLGMEIIRDRPNRTLRLSQAGYLAKILQDFGMANCSPNAVPMSGNLCPGPAGFQASKLDTKRYQKAIGSLMYLMLGTRPDIAFTVGCLSRYMSNPADIHHAAVKHLWRYLKGTSNLTLVYHGDLKPLQGYTDADWGSDPDTRRSTAGYAFNLGSAVISWSSKRQPTVALSSCEAEYMGQTQATKEAFWLRGLLTEFQIMKADSAATQILADNQGAIALASNPNNHARSKHIDIQWHYTREVQDSGKIALRFTPTSSQIADGLTKALPKAAFQRFKSALGLEAWGSSG</sequence>
<dbReference type="SUPFAM" id="SSF53098">
    <property type="entry name" value="Ribonuclease H-like"/>
    <property type="match status" value="1"/>
</dbReference>
<evidence type="ECO:0000256" key="2">
    <source>
        <dbReference type="SAM" id="MobiDB-lite"/>
    </source>
</evidence>
<dbReference type="STRING" id="861557.E3RI20"/>
<dbReference type="GO" id="GO:0005634">
    <property type="term" value="C:nucleus"/>
    <property type="evidence" value="ECO:0007669"/>
    <property type="project" value="UniProtKB-ARBA"/>
</dbReference>
<dbReference type="SUPFAM" id="SSF56672">
    <property type="entry name" value="DNA/RNA polymerases"/>
    <property type="match status" value="1"/>
</dbReference>
<dbReference type="PANTHER" id="PTHR11439:SF483">
    <property type="entry name" value="PEPTIDE SYNTHASE GLIP-LIKE, PUTATIVE (AFU_ORTHOLOGUE AFUA_3G12920)-RELATED"/>
    <property type="match status" value="1"/>
</dbReference>
<feature type="region of interest" description="Disordered" evidence="2">
    <location>
        <begin position="255"/>
        <end position="287"/>
    </location>
</feature>
<dbReference type="InterPro" id="IPR001584">
    <property type="entry name" value="Integrase_cat-core"/>
</dbReference>
<dbReference type="CDD" id="cd09272">
    <property type="entry name" value="RNase_HI_RT_Ty1"/>
    <property type="match status" value="1"/>
</dbReference>
<dbReference type="PROSITE" id="PS50994">
    <property type="entry name" value="INTEGRASE"/>
    <property type="match status" value="1"/>
</dbReference>
<dbReference type="InterPro" id="IPR043502">
    <property type="entry name" value="DNA/RNA_pol_sf"/>
</dbReference>
<dbReference type="HOGENOM" id="CLU_001650_21_4_1"/>
<dbReference type="Pfam" id="PF07727">
    <property type="entry name" value="RVT_2"/>
    <property type="match status" value="2"/>
</dbReference>
<evidence type="ECO:0000256" key="1">
    <source>
        <dbReference type="ARBA" id="ARBA00022884"/>
    </source>
</evidence>
<evidence type="ECO:0000313" key="5">
    <source>
        <dbReference type="Proteomes" id="UP000001067"/>
    </source>
</evidence>
<accession>E3RI20</accession>
<dbReference type="eggNOG" id="KOG0017">
    <property type="taxonomic scope" value="Eukaryota"/>
</dbReference>
<dbReference type="Gene3D" id="3.30.420.10">
    <property type="entry name" value="Ribonuclease H-like superfamily/Ribonuclease H"/>
    <property type="match status" value="1"/>
</dbReference>
<dbReference type="GO" id="GO:0003723">
    <property type="term" value="F:RNA binding"/>
    <property type="evidence" value="ECO:0007669"/>
    <property type="project" value="UniProtKB-KW"/>
</dbReference>
<dbReference type="KEGG" id="pte:PTT_07615"/>
<proteinExistence type="predicted"/>
<evidence type="ECO:0000259" key="3">
    <source>
        <dbReference type="PROSITE" id="PS50994"/>
    </source>
</evidence>
<dbReference type="OrthoDB" id="3693885at2759"/>
<dbReference type="PANTHER" id="PTHR11439">
    <property type="entry name" value="GAG-POL-RELATED RETROTRANSPOSON"/>
    <property type="match status" value="1"/>
</dbReference>
<gene>
    <name evidence="4" type="ORF">PTT_07615</name>
</gene>
<feature type="compositionally biased region" description="Polar residues" evidence="2">
    <location>
        <begin position="255"/>
        <end position="279"/>
    </location>
</feature>
<dbReference type="Proteomes" id="UP000001067">
    <property type="component" value="Unassembled WGS sequence"/>
</dbReference>